<proteinExistence type="predicted"/>
<name>A0A2T3ZIP2_TRIA4</name>
<organism evidence="2 3">
    <name type="scientific">Trichoderma asperellum (strain ATCC 204424 / CBS 433.97 / NBRC 101777)</name>
    <dbReference type="NCBI Taxonomy" id="1042311"/>
    <lineage>
        <taxon>Eukaryota</taxon>
        <taxon>Fungi</taxon>
        <taxon>Dikarya</taxon>
        <taxon>Ascomycota</taxon>
        <taxon>Pezizomycotina</taxon>
        <taxon>Sordariomycetes</taxon>
        <taxon>Hypocreomycetidae</taxon>
        <taxon>Hypocreales</taxon>
        <taxon>Hypocreaceae</taxon>
        <taxon>Trichoderma</taxon>
    </lineage>
</organism>
<accession>A0A2T3ZIP2</accession>
<protein>
    <submittedName>
        <fullName evidence="2">Uncharacterized protein</fullName>
    </submittedName>
</protein>
<dbReference type="AlphaFoldDB" id="A0A2T3ZIP2"/>
<keyword evidence="1" id="KW-0812">Transmembrane</keyword>
<keyword evidence="3" id="KW-1185">Reference proteome</keyword>
<evidence type="ECO:0000313" key="2">
    <source>
        <dbReference type="EMBL" id="PTB44633.1"/>
    </source>
</evidence>
<feature type="transmembrane region" description="Helical" evidence="1">
    <location>
        <begin position="59"/>
        <end position="84"/>
    </location>
</feature>
<evidence type="ECO:0000313" key="3">
    <source>
        <dbReference type="Proteomes" id="UP000240493"/>
    </source>
</evidence>
<dbReference type="EMBL" id="KZ679258">
    <property type="protein sequence ID" value="PTB44633.1"/>
    <property type="molecule type" value="Genomic_DNA"/>
</dbReference>
<gene>
    <name evidence="2" type="ORF">M441DRAFT_352533</name>
</gene>
<keyword evidence="1" id="KW-0472">Membrane</keyword>
<dbReference type="Proteomes" id="UP000240493">
    <property type="component" value="Unassembled WGS sequence"/>
</dbReference>
<evidence type="ECO:0000256" key="1">
    <source>
        <dbReference type="SAM" id="Phobius"/>
    </source>
</evidence>
<sequence length="112" mass="13273">MMNLFLVTNRMLSFPHLWRAQTYTFSFEVVINQLVAVELQLASNFVIYRFARLRLDSLYFAPMIFLFFPFSFPISIFFLLYNFISYVAFAEASSPLSQAIRLSAHFLLRLYE</sequence>
<keyword evidence="1" id="KW-1133">Transmembrane helix</keyword>
<reference evidence="2 3" key="1">
    <citation type="submission" date="2016-07" db="EMBL/GenBank/DDBJ databases">
        <title>Multiple horizontal gene transfer events from other fungi enriched the ability of initially mycotrophic Trichoderma (Ascomycota) to feed on dead plant biomass.</title>
        <authorList>
            <consortium name="DOE Joint Genome Institute"/>
            <person name="Aerts A."/>
            <person name="Atanasova L."/>
            <person name="Chenthamara K."/>
            <person name="Zhang J."/>
            <person name="Grujic M."/>
            <person name="Henrissat B."/>
            <person name="Kuo A."/>
            <person name="Salamov A."/>
            <person name="Lipzen A."/>
            <person name="Labutti K."/>
            <person name="Barry K."/>
            <person name="Miao Y."/>
            <person name="Rahimi M.J."/>
            <person name="Shen Q."/>
            <person name="Grigoriev I.V."/>
            <person name="Kubicek C.P."/>
            <person name="Druzhinina I.S."/>
        </authorList>
    </citation>
    <scope>NUCLEOTIDE SEQUENCE [LARGE SCALE GENOMIC DNA]</scope>
    <source>
        <strain evidence="2 3">CBS 433.97</strain>
    </source>
</reference>